<dbReference type="PANTHER" id="PTHR31793:SF37">
    <property type="entry name" value="ACYL-COA THIOESTER HYDROLASE YBGC"/>
    <property type="match status" value="1"/>
</dbReference>
<dbReference type="InterPro" id="IPR006683">
    <property type="entry name" value="Thioestr_dom"/>
</dbReference>
<evidence type="ECO:0000256" key="2">
    <source>
        <dbReference type="ARBA" id="ARBA00022801"/>
    </source>
</evidence>
<evidence type="ECO:0000313" key="5">
    <source>
        <dbReference type="Proteomes" id="UP000593737"/>
    </source>
</evidence>
<dbReference type="Proteomes" id="UP000593737">
    <property type="component" value="Chromosome"/>
</dbReference>
<proteinExistence type="inferred from homology"/>
<accession>A0A7S8FBL6</accession>
<dbReference type="GO" id="GO:0047617">
    <property type="term" value="F:fatty acyl-CoA hydrolase activity"/>
    <property type="evidence" value="ECO:0007669"/>
    <property type="project" value="TreeGrafter"/>
</dbReference>
<evidence type="ECO:0000259" key="3">
    <source>
        <dbReference type="Pfam" id="PF03061"/>
    </source>
</evidence>
<dbReference type="EMBL" id="CP047423">
    <property type="protein sequence ID" value="QPD02817.1"/>
    <property type="molecule type" value="Genomic_DNA"/>
</dbReference>
<reference evidence="4 5" key="1">
    <citation type="journal article" date="2020" name="ISME J.">
        <title>Enrichment and physiological characterization of a novel comammox Nitrospira indicates ammonium inhibition of complete nitrification.</title>
        <authorList>
            <person name="Sakoula D."/>
            <person name="Koch H."/>
            <person name="Frank J."/>
            <person name="Jetten M.S.M."/>
            <person name="van Kessel M.A.H.J."/>
            <person name="Lucker S."/>
        </authorList>
    </citation>
    <scope>NUCLEOTIDE SEQUENCE [LARGE SCALE GENOMIC DNA]</scope>
    <source>
        <strain evidence="4">Comreactor17</strain>
    </source>
</reference>
<dbReference type="Pfam" id="PF03061">
    <property type="entry name" value="4HBT"/>
    <property type="match status" value="1"/>
</dbReference>
<evidence type="ECO:0000313" key="4">
    <source>
        <dbReference type="EMBL" id="QPD02817.1"/>
    </source>
</evidence>
<keyword evidence="2" id="KW-0378">Hydrolase</keyword>
<dbReference type="PANTHER" id="PTHR31793">
    <property type="entry name" value="4-HYDROXYBENZOYL-COA THIOESTERASE FAMILY MEMBER"/>
    <property type="match status" value="1"/>
</dbReference>
<organism evidence="4 5">
    <name type="scientific">Candidatus Nitrospira kreftii</name>
    <dbReference type="NCBI Taxonomy" id="2652173"/>
    <lineage>
        <taxon>Bacteria</taxon>
        <taxon>Pseudomonadati</taxon>
        <taxon>Nitrospirota</taxon>
        <taxon>Nitrospiria</taxon>
        <taxon>Nitrospirales</taxon>
        <taxon>Nitrospiraceae</taxon>
        <taxon>Nitrospira</taxon>
    </lineage>
</organism>
<sequence length="139" mass="15816">MEIKVYYEDTDCGGVVYYANYLKYFERARTEYLESRGCSIADWMQRGVVFVVVHAEAYYYSAGRYGDTLMIETDVAEVTRATVTFSHVVREKLSNRIVVKGSARLAATDHHGKVRRLDTTIVTALRTVPRPSEAHISQP</sequence>
<comment type="similarity">
    <text evidence="1">Belongs to the 4-hydroxybenzoyl-CoA thioesterase family.</text>
</comment>
<gene>
    <name evidence="4" type="ORF">Nkreftii_000591</name>
</gene>
<dbReference type="SUPFAM" id="SSF54637">
    <property type="entry name" value="Thioesterase/thiol ester dehydrase-isomerase"/>
    <property type="match status" value="1"/>
</dbReference>
<protein>
    <recommendedName>
        <fullName evidence="3">Thioesterase domain-containing protein</fullName>
    </recommendedName>
</protein>
<dbReference type="Gene3D" id="3.10.129.10">
    <property type="entry name" value="Hotdog Thioesterase"/>
    <property type="match status" value="1"/>
</dbReference>
<name>A0A7S8FBL6_9BACT</name>
<dbReference type="InterPro" id="IPR029069">
    <property type="entry name" value="HotDog_dom_sf"/>
</dbReference>
<dbReference type="KEGG" id="nkf:Nkreftii_000591"/>
<dbReference type="InterPro" id="IPR006684">
    <property type="entry name" value="YbgC/YbaW"/>
</dbReference>
<dbReference type="AlphaFoldDB" id="A0A7S8FBL6"/>
<dbReference type="InterPro" id="IPR050563">
    <property type="entry name" value="4-hydroxybenzoyl-CoA_TE"/>
</dbReference>
<evidence type="ECO:0000256" key="1">
    <source>
        <dbReference type="ARBA" id="ARBA00005953"/>
    </source>
</evidence>
<feature type="domain" description="Thioesterase" evidence="3">
    <location>
        <begin position="13"/>
        <end position="90"/>
    </location>
</feature>
<dbReference type="PIRSF" id="PIRSF003230">
    <property type="entry name" value="YbgC"/>
    <property type="match status" value="1"/>
</dbReference>
<dbReference type="CDD" id="cd00586">
    <property type="entry name" value="4HBT"/>
    <property type="match status" value="1"/>
</dbReference>
<dbReference type="NCBIfam" id="TIGR00051">
    <property type="entry name" value="YbgC/FadM family acyl-CoA thioesterase"/>
    <property type="match status" value="1"/>
</dbReference>